<dbReference type="Pfam" id="PF21175">
    <property type="entry name" value="RecR_C"/>
    <property type="match status" value="1"/>
</dbReference>
<dbReference type="InterPro" id="IPR034137">
    <property type="entry name" value="TOPRIM_RecR"/>
</dbReference>
<comment type="caution">
    <text evidence="9">The sequence shown here is derived from an EMBL/GenBank/DDBJ whole genome shotgun (WGS) entry which is preliminary data.</text>
</comment>
<dbReference type="AlphaFoldDB" id="A0A7W8CZG3"/>
<keyword evidence="4 7" id="KW-0862">Zinc</keyword>
<proteinExistence type="inferred from homology"/>
<dbReference type="Gene3D" id="6.10.250.240">
    <property type="match status" value="1"/>
</dbReference>
<evidence type="ECO:0000256" key="5">
    <source>
        <dbReference type="ARBA" id="ARBA00023172"/>
    </source>
</evidence>
<evidence type="ECO:0000256" key="7">
    <source>
        <dbReference type="HAMAP-Rule" id="MF_00017"/>
    </source>
</evidence>
<dbReference type="InterPro" id="IPR000093">
    <property type="entry name" value="DNA_Rcmb_RecR"/>
</dbReference>
<dbReference type="InterPro" id="IPR015967">
    <property type="entry name" value="Rcmb_RecR_Znf"/>
</dbReference>
<dbReference type="Pfam" id="PF21176">
    <property type="entry name" value="RecR_HhH"/>
    <property type="match status" value="1"/>
</dbReference>
<dbReference type="HAMAP" id="MF_00017">
    <property type="entry name" value="RecR"/>
    <property type="match status" value="1"/>
</dbReference>
<protein>
    <recommendedName>
        <fullName evidence="7">Recombination protein RecR</fullName>
    </recommendedName>
</protein>
<dbReference type="Gene3D" id="3.30.60.80">
    <property type="match status" value="1"/>
</dbReference>
<dbReference type="PANTHER" id="PTHR30446:SF0">
    <property type="entry name" value="RECOMBINATION PROTEIN RECR"/>
    <property type="match status" value="1"/>
</dbReference>
<evidence type="ECO:0000256" key="4">
    <source>
        <dbReference type="ARBA" id="ARBA00022833"/>
    </source>
</evidence>
<dbReference type="Pfam" id="PF02132">
    <property type="entry name" value="RecR_ZnF"/>
    <property type="match status" value="1"/>
</dbReference>
<evidence type="ECO:0000256" key="2">
    <source>
        <dbReference type="ARBA" id="ARBA00022763"/>
    </source>
</evidence>
<dbReference type="GO" id="GO:0008270">
    <property type="term" value="F:zinc ion binding"/>
    <property type="evidence" value="ECO:0007669"/>
    <property type="project" value="UniProtKB-KW"/>
</dbReference>
<dbReference type="InterPro" id="IPR023627">
    <property type="entry name" value="Rcmb_RecR"/>
</dbReference>
<name>A0A7W8CZG3_9FIRM</name>
<evidence type="ECO:0000313" key="9">
    <source>
        <dbReference type="EMBL" id="MBB5184423.1"/>
    </source>
</evidence>
<dbReference type="GO" id="GO:0006281">
    <property type="term" value="P:DNA repair"/>
    <property type="evidence" value="ECO:0007669"/>
    <property type="project" value="UniProtKB-UniRule"/>
</dbReference>
<comment type="similarity">
    <text evidence="7">Belongs to the RecR family.</text>
</comment>
<comment type="function">
    <text evidence="7">May play a role in DNA repair. It seems to be involved in an RecBC-independent recombinational process of DNA repair. It may act with RecF and RecO.</text>
</comment>
<keyword evidence="3 7" id="KW-0863">Zinc-finger</keyword>
<feature type="zinc finger region" description="C4-type" evidence="7">
    <location>
        <begin position="56"/>
        <end position="71"/>
    </location>
</feature>
<dbReference type="PANTHER" id="PTHR30446">
    <property type="entry name" value="RECOMBINATION PROTEIN RECR"/>
    <property type="match status" value="1"/>
</dbReference>
<dbReference type="GO" id="GO:0003677">
    <property type="term" value="F:DNA binding"/>
    <property type="evidence" value="ECO:0007669"/>
    <property type="project" value="UniProtKB-UniRule"/>
</dbReference>
<sequence>MYPKKFEDLITAFQQLPGVGHKTAERYAFEVMNWTKEKQEEFLEGLKVLSTGIETCRICGNLSEGDLCPICLDETRDTSLICVVQSPKDIAAVESIQEYKGVYHVLNGVIDTSKGILPEDLRLSSLLQRVEAGNVKEVILALDPTVEGETTSLYIETLLKDKTQVTRPAYGIPIGGHLDYTDSLTLLRAFQGRK</sequence>
<feature type="domain" description="Toprim" evidence="8">
    <location>
        <begin position="79"/>
        <end position="173"/>
    </location>
</feature>
<keyword evidence="1 7" id="KW-0479">Metal-binding</keyword>
<accession>A0A7W8CZG3</accession>
<dbReference type="PROSITE" id="PS01300">
    <property type="entry name" value="RECR"/>
    <property type="match status" value="1"/>
</dbReference>
<reference evidence="9 10" key="1">
    <citation type="submission" date="2020-08" db="EMBL/GenBank/DDBJ databases">
        <title>Genomic Encyclopedia of Type Strains, Phase IV (KMG-IV): sequencing the most valuable type-strain genomes for metagenomic binning, comparative biology and taxonomic classification.</title>
        <authorList>
            <person name="Goeker M."/>
        </authorList>
    </citation>
    <scope>NUCLEOTIDE SEQUENCE [LARGE SCALE GENOMIC DNA]</scope>
    <source>
        <strain evidence="9 10">DSM 26963</strain>
    </source>
</reference>
<dbReference type="Pfam" id="PF13662">
    <property type="entry name" value="Toprim_4"/>
    <property type="match status" value="1"/>
</dbReference>
<dbReference type="GO" id="GO:0006310">
    <property type="term" value="P:DNA recombination"/>
    <property type="evidence" value="ECO:0007669"/>
    <property type="project" value="UniProtKB-UniRule"/>
</dbReference>
<dbReference type="SUPFAM" id="SSF111304">
    <property type="entry name" value="Recombination protein RecR"/>
    <property type="match status" value="1"/>
</dbReference>
<dbReference type="RefSeq" id="WP_183374384.1">
    <property type="nucleotide sequence ID" value="NZ_CALVCN010000002.1"/>
</dbReference>
<organism evidence="9 10">
    <name type="scientific">Faecalicoccus acidiformans</name>
    <dbReference type="NCBI Taxonomy" id="915173"/>
    <lineage>
        <taxon>Bacteria</taxon>
        <taxon>Bacillati</taxon>
        <taxon>Bacillota</taxon>
        <taxon>Erysipelotrichia</taxon>
        <taxon>Erysipelotrichales</taxon>
        <taxon>Erysipelotrichaceae</taxon>
        <taxon>Faecalicoccus</taxon>
    </lineage>
</organism>
<keyword evidence="5 7" id="KW-0233">DNA recombination</keyword>
<keyword evidence="6 7" id="KW-0234">DNA repair</keyword>
<dbReference type="Gene3D" id="3.40.1360.10">
    <property type="match status" value="1"/>
</dbReference>
<dbReference type="Proteomes" id="UP000521313">
    <property type="component" value="Unassembled WGS sequence"/>
</dbReference>
<evidence type="ECO:0000256" key="6">
    <source>
        <dbReference type="ARBA" id="ARBA00023204"/>
    </source>
</evidence>
<dbReference type="Gene3D" id="1.10.8.420">
    <property type="entry name" value="RecR Domain 1"/>
    <property type="match status" value="1"/>
</dbReference>
<dbReference type="CDD" id="cd01025">
    <property type="entry name" value="TOPRIM_recR"/>
    <property type="match status" value="1"/>
</dbReference>
<evidence type="ECO:0000256" key="1">
    <source>
        <dbReference type="ARBA" id="ARBA00022723"/>
    </source>
</evidence>
<gene>
    <name evidence="7" type="primary">recR</name>
    <name evidence="9" type="ORF">HNQ43_000461</name>
</gene>
<evidence type="ECO:0000256" key="3">
    <source>
        <dbReference type="ARBA" id="ARBA00022771"/>
    </source>
</evidence>
<evidence type="ECO:0000313" key="10">
    <source>
        <dbReference type="Proteomes" id="UP000521313"/>
    </source>
</evidence>
<dbReference type="InterPro" id="IPR006171">
    <property type="entry name" value="TOPRIM_dom"/>
</dbReference>
<dbReference type="EMBL" id="JACHHD010000003">
    <property type="protein sequence ID" value="MBB5184423.1"/>
    <property type="molecule type" value="Genomic_DNA"/>
</dbReference>
<dbReference type="NCBIfam" id="TIGR00615">
    <property type="entry name" value="recR"/>
    <property type="match status" value="1"/>
</dbReference>
<dbReference type="PROSITE" id="PS50880">
    <property type="entry name" value="TOPRIM"/>
    <property type="match status" value="1"/>
</dbReference>
<keyword evidence="2 7" id="KW-0227">DNA damage</keyword>
<dbReference type="SMART" id="SM00493">
    <property type="entry name" value="TOPRIM"/>
    <property type="match status" value="1"/>
</dbReference>
<evidence type="ECO:0000259" key="8">
    <source>
        <dbReference type="PROSITE" id="PS50880"/>
    </source>
</evidence>